<proteinExistence type="predicted"/>
<evidence type="ECO:0000313" key="2">
    <source>
        <dbReference type="Proteomes" id="UP000821845"/>
    </source>
</evidence>
<keyword evidence="2" id="KW-1185">Reference proteome</keyword>
<comment type="caution">
    <text evidence="1">The sequence shown here is derived from an EMBL/GenBank/DDBJ whole genome shotgun (WGS) entry which is preliminary data.</text>
</comment>
<sequence length="93" mass="9149">MATGRHGQPDGSQRPHATAATRSNCPPRGGDSRTRYTRTPPEGTGAAAAAAAARSSLLGAPVGKRAGSTGESKGCQPRNTGGKQRGAPSAGAP</sequence>
<organism evidence="1 2">
    <name type="scientific">Hyalomma asiaticum</name>
    <name type="common">Tick</name>
    <dbReference type="NCBI Taxonomy" id="266040"/>
    <lineage>
        <taxon>Eukaryota</taxon>
        <taxon>Metazoa</taxon>
        <taxon>Ecdysozoa</taxon>
        <taxon>Arthropoda</taxon>
        <taxon>Chelicerata</taxon>
        <taxon>Arachnida</taxon>
        <taxon>Acari</taxon>
        <taxon>Parasitiformes</taxon>
        <taxon>Ixodida</taxon>
        <taxon>Ixodoidea</taxon>
        <taxon>Ixodidae</taxon>
        <taxon>Hyalomminae</taxon>
        <taxon>Hyalomma</taxon>
    </lineage>
</organism>
<name>A0ACB7SJR9_HYAAI</name>
<protein>
    <submittedName>
        <fullName evidence="1">Uncharacterized protein</fullName>
    </submittedName>
</protein>
<reference evidence="1" key="1">
    <citation type="submission" date="2020-05" db="EMBL/GenBank/DDBJ databases">
        <title>Large-scale comparative analyses of tick genomes elucidate their genetic diversity and vector capacities.</title>
        <authorList>
            <person name="Jia N."/>
            <person name="Wang J."/>
            <person name="Shi W."/>
            <person name="Du L."/>
            <person name="Sun Y."/>
            <person name="Zhan W."/>
            <person name="Jiang J."/>
            <person name="Wang Q."/>
            <person name="Zhang B."/>
            <person name="Ji P."/>
            <person name="Sakyi L.B."/>
            <person name="Cui X."/>
            <person name="Yuan T."/>
            <person name="Jiang B."/>
            <person name="Yang W."/>
            <person name="Lam T.T.-Y."/>
            <person name="Chang Q."/>
            <person name="Ding S."/>
            <person name="Wang X."/>
            <person name="Zhu J."/>
            <person name="Ruan X."/>
            <person name="Zhao L."/>
            <person name="Wei J."/>
            <person name="Que T."/>
            <person name="Du C."/>
            <person name="Cheng J."/>
            <person name="Dai P."/>
            <person name="Han X."/>
            <person name="Huang E."/>
            <person name="Gao Y."/>
            <person name="Liu J."/>
            <person name="Shao H."/>
            <person name="Ye R."/>
            <person name="Li L."/>
            <person name="Wei W."/>
            <person name="Wang X."/>
            <person name="Wang C."/>
            <person name="Yang T."/>
            <person name="Huo Q."/>
            <person name="Li W."/>
            <person name="Guo W."/>
            <person name="Chen H."/>
            <person name="Zhou L."/>
            <person name="Ni X."/>
            <person name="Tian J."/>
            <person name="Zhou Y."/>
            <person name="Sheng Y."/>
            <person name="Liu T."/>
            <person name="Pan Y."/>
            <person name="Xia L."/>
            <person name="Li J."/>
            <person name="Zhao F."/>
            <person name="Cao W."/>
        </authorList>
    </citation>
    <scope>NUCLEOTIDE SEQUENCE</scope>
    <source>
        <strain evidence="1">Hyas-2018</strain>
    </source>
</reference>
<dbReference type="EMBL" id="CM023483">
    <property type="protein sequence ID" value="KAH6935387.1"/>
    <property type="molecule type" value="Genomic_DNA"/>
</dbReference>
<dbReference type="Proteomes" id="UP000821845">
    <property type="component" value="Chromosome 3"/>
</dbReference>
<evidence type="ECO:0000313" key="1">
    <source>
        <dbReference type="EMBL" id="KAH6935387.1"/>
    </source>
</evidence>
<gene>
    <name evidence="1" type="ORF">HPB50_005539</name>
</gene>
<accession>A0ACB7SJR9</accession>